<feature type="compositionally biased region" description="Basic residues" evidence="3">
    <location>
        <begin position="45"/>
        <end position="55"/>
    </location>
</feature>
<feature type="compositionally biased region" description="Basic and acidic residues" evidence="3">
    <location>
        <begin position="383"/>
        <end position="405"/>
    </location>
</feature>
<feature type="domain" description="RRM" evidence="4">
    <location>
        <begin position="98"/>
        <end position="198"/>
    </location>
</feature>
<dbReference type="PANTHER" id="PTHR48025">
    <property type="entry name" value="OS02G0815200 PROTEIN"/>
    <property type="match status" value="1"/>
</dbReference>
<dbReference type="SUPFAM" id="SSF54928">
    <property type="entry name" value="RNA-binding domain, RBD"/>
    <property type="match status" value="1"/>
</dbReference>
<feature type="compositionally biased region" description="Acidic residues" evidence="3">
    <location>
        <begin position="321"/>
        <end position="330"/>
    </location>
</feature>
<proteinExistence type="predicted"/>
<dbReference type="GO" id="GO:0005634">
    <property type="term" value="C:nucleus"/>
    <property type="evidence" value="ECO:0007669"/>
    <property type="project" value="TreeGrafter"/>
</dbReference>
<accession>A0A423VRW0</accession>
<feature type="compositionally biased region" description="Basic and acidic residues" evidence="3">
    <location>
        <begin position="435"/>
        <end position="453"/>
    </location>
</feature>
<dbReference type="InterPro" id="IPR012677">
    <property type="entry name" value="Nucleotide-bd_a/b_plait_sf"/>
</dbReference>
<feature type="compositionally biased region" description="Low complexity" evidence="3">
    <location>
        <begin position="414"/>
        <end position="430"/>
    </location>
</feature>
<name>A0A423VRW0_CYTCH</name>
<dbReference type="Gene3D" id="3.30.70.330">
    <property type="match status" value="2"/>
</dbReference>
<dbReference type="EMBL" id="LJZO01000031">
    <property type="protein sequence ID" value="ROV93761.1"/>
    <property type="molecule type" value="Genomic_DNA"/>
</dbReference>
<feature type="compositionally biased region" description="Basic residues" evidence="3">
    <location>
        <begin position="352"/>
        <end position="361"/>
    </location>
</feature>
<evidence type="ECO:0000259" key="4">
    <source>
        <dbReference type="PROSITE" id="PS50102"/>
    </source>
</evidence>
<organism evidence="5 6">
    <name type="scientific">Cytospora chrysosperma</name>
    <name type="common">Cytospora canker fungus</name>
    <name type="synonym">Sphaeria chrysosperma</name>
    <dbReference type="NCBI Taxonomy" id="252740"/>
    <lineage>
        <taxon>Eukaryota</taxon>
        <taxon>Fungi</taxon>
        <taxon>Dikarya</taxon>
        <taxon>Ascomycota</taxon>
        <taxon>Pezizomycotina</taxon>
        <taxon>Sordariomycetes</taxon>
        <taxon>Sordariomycetidae</taxon>
        <taxon>Diaporthales</taxon>
        <taxon>Cytosporaceae</taxon>
        <taxon>Cytospora</taxon>
    </lineage>
</organism>
<dbReference type="STRING" id="252740.A0A423VRW0"/>
<dbReference type="GO" id="GO:0003729">
    <property type="term" value="F:mRNA binding"/>
    <property type="evidence" value="ECO:0007669"/>
    <property type="project" value="TreeGrafter"/>
</dbReference>
<evidence type="ECO:0000313" key="6">
    <source>
        <dbReference type="Proteomes" id="UP000284375"/>
    </source>
</evidence>
<dbReference type="AlphaFoldDB" id="A0A423VRW0"/>
<dbReference type="SMART" id="SM00360">
    <property type="entry name" value="RRM"/>
    <property type="match status" value="2"/>
</dbReference>
<gene>
    <name evidence="5" type="ORF">VSDG_07000</name>
</gene>
<evidence type="ECO:0000313" key="5">
    <source>
        <dbReference type="EMBL" id="ROV93761.1"/>
    </source>
</evidence>
<dbReference type="Pfam" id="PF00076">
    <property type="entry name" value="RRM_1"/>
    <property type="match status" value="1"/>
</dbReference>
<keyword evidence="6" id="KW-1185">Reference proteome</keyword>
<feature type="compositionally biased region" description="Low complexity" evidence="3">
    <location>
        <begin position="75"/>
        <end position="88"/>
    </location>
</feature>
<evidence type="ECO:0000256" key="2">
    <source>
        <dbReference type="PROSITE-ProRule" id="PRU00176"/>
    </source>
</evidence>
<protein>
    <recommendedName>
        <fullName evidence="4">RRM domain-containing protein</fullName>
    </recommendedName>
</protein>
<dbReference type="PANTHER" id="PTHR48025:SF1">
    <property type="entry name" value="RRM DOMAIN-CONTAINING PROTEIN"/>
    <property type="match status" value="1"/>
</dbReference>
<dbReference type="InterPro" id="IPR035979">
    <property type="entry name" value="RBD_domain_sf"/>
</dbReference>
<dbReference type="PROSITE" id="PS50102">
    <property type="entry name" value="RRM"/>
    <property type="match status" value="2"/>
</dbReference>
<dbReference type="InterPro" id="IPR000504">
    <property type="entry name" value="RRM_dom"/>
</dbReference>
<sequence length="494" mass="54632">MSSDSETPTRDSPEVEAPTKTTSKKRKNDISELEVDLTLPEPPSKKAKRLLKKGKTLPAKKDSDDDGDDDEGEAKTAAAAAGDDATSSSKKKKERSPYGVWIGNLRFTVTKEDLRKWLIENSGGTITGAMMTRVHLPSSKLRGSKRPESAGGGDASASFENKGYAYVDFTTYEGTLAAIALSETEWHRRPLLIKDAKSYEGRPKKEEAEEAAAAADAKAKAAAPVSTSRKVFVGNLSFQTTEDDLHELFSPCGEIEWLKVAQFEDTGKCKGYGWVKFKEAESADWAVKGFVKIKEVEETEEDFMDVDEKEEEEGDGKAKDDEEGGGEEEEKEKADTDGSGSDSGSDSDSKPKKAKKPAKKPKKEERKVKTRKWWVNTLHGRRLKIEHAEDDQTRYKKRYGKDGAKNSRGGGKFQPGQQQQQRPQQQPPRQSNFKHNNDARRRKNEAADGEKDTASAPPKEPVKPAEISNFRQDINVARLTGAPVKSEGKKITFD</sequence>
<reference evidence="5 6" key="1">
    <citation type="submission" date="2015-09" db="EMBL/GenBank/DDBJ databases">
        <title>Host preference determinants of Valsa canker pathogens revealed by comparative genomics.</title>
        <authorList>
            <person name="Yin Z."/>
            <person name="Huang L."/>
        </authorList>
    </citation>
    <scope>NUCLEOTIDE SEQUENCE [LARGE SCALE GENOMIC DNA]</scope>
    <source>
        <strain evidence="5 6">YSFL</strain>
    </source>
</reference>
<comment type="caution">
    <text evidence="5">The sequence shown here is derived from an EMBL/GenBank/DDBJ whole genome shotgun (WGS) entry which is preliminary data.</text>
</comment>
<evidence type="ECO:0000256" key="3">
    <source>
        <dbReference type="SAM" id="MobiDB-lite"/>
    </source>
</evidence>
<keyword evidence="1 2" id="KW-0694">RNA-binding</keyword>
<evidence type="ECO:0000256" key="1">
    <source>
        <dbReference type="ARBA" id="ARBA00022884"/>
    </source>
</evidence>
<dbReference type="Proteomes" id="UP000284375">
    <property type="component" value="Unassembled WGS sequence"/>
</dbReference>
<dbReference type="InterPro" id="IPR050502">
    <property type="entry name" value="Euk_RNA-bind_prot"/>
</dbReference>
<feature type="domain" description="RRM" evidence="4">
    <location>
        <begin position="229"/>
        <end position="311"/>
    </location>
</feature>
<feature type="compositionally biased region" description="Acidic residues" evidence="3">
    <location>
        <begin position="299"/>
        <end position="314"/>
    </location>
</feature>
<feature type="region of interest" description="Disordered" evidence="3">
    <location>
        <begin position="1"/>
        <end position="95"/>
    </location>
</feature>
<feature type="region of interest" description="Disordered" evidence="3">
    <location>
        <begin position="299"/>
        <end position="494"/>
    </location>
</feature>
<feature type="compositionally biased region" description="Low complexity" evidence="3">
    <location>
        <begin position="337"/>
        <end position="346"/>
    </location>
</feature>
<dbReference type="OrthoDB" id="1875751at2759"/>